<protein>
    <submittedName>
        <fullName evidence="2">Uncharacterized protein</fullName>
    </submittedName>
</protein>
<dbReference type="Proteomes" id="UP000887566">
    <property type="component" value="Unplaced"/>
</dbReference>
<name>A0A914W2J2_9BILA</name>
<keyword evidence="1" id="KW-1185">Reference proteome</keyword>
<reference evidence="2" key="1">
    <citation type="submission" date="2022-11" db="UniProtKB">
        <authorList>
            <consortium name="WormBaseParasite"/>
        </authorList>
    </citation>
    <scope>IDENTIFICATION</scope>
</reference>
<dbReference type="WBParaSite" id="PSAMB.scaffold3089size19715.g20242.t1">
    <property type="protein sequence ID" value="PSAMB.scaffold3089size19715.g20242.t1"/>
    <property type="gene ID" value="PSAMB.scaffold3089size19715.g20242"/>
</dbReference>
<dbReference type="AlphaFoldDB" id="A0A914W2J2"/>
<proteinExistence type="predicted"/>
<sequence>MAKVASMDGTTAMNMYLWVKEEMVVVMVALLAGVMRAILTGQMLAAPVVVDLVTGMAEMEVSSVIAEVATRVEVEAIMVWEALEVVEVDQEAILVDLVEKELQMEAVARLEVKAVLAALVELMVLKALGAHRRVGIMKKVVQEELEA</sequence>
<evidence type="ECO:0000313" key="1">
    <source>
        <dbReference type="Proteomes" id="UP000887566"/>
    </source>
</evidence>
<organism evidence="1 2">
    <name type="scientific">Plectus sambesii</name>
    <dbReference type="NCBI Taxonomy" id="2011161"/>
    <lineage>
        <taxon>Eukaryota</taxon>
        <taxon>Metazoa</taxon>
        <taxon>Ecdysozoa</taxon>
        <taxon>Nematoda</taxon>
        <taxon>Chromadorea</taxon>
        <taxon>Plectida</taxon>
        <taxon>Plectina</taxon>
        <taxon>Plectoidea</taxon>
        <taxon>Plectidae</taxon>
        <taxon>Plectus</taxon>
    </lineage>
</organism>
<accession>A0A914W2J2</accession>
<evidence type="ECO:0000313" key="2">
    <source>
        <dbReference type="WBParaSite" id="PSAMB.scaffold3089size19715.g20242.t1"/>
    </source>
</evidence>